<gene>
    <name evidence="3" type="ORF">GSUB_08150</name>
</gene>
<dbReference type="InterPro" id="IPR006442">
    <property type="entry name" value="Antitoxin_Phd/YefM"/>
</dbReference>
<dbReference type="STRING" id="483547.GSUB_08150"/>
<evidence type="ECO:0000313" key="4">
    <source>
        <dbReference type="Proteomes" id="UP000035036"/>
    </source>
</evidence>
<evidence type="ECO:0000256" key="2">
    <source>
        <dbReference type="RuleBase" id="RU362080"/>
    </source>
</evidence>
<dbReference type="PANTHER" id="PTHR33713:SF11">
    <property type="entry name" value="PREVENT-HOST-DEATH FAMILY PROTEIN"/>
    <property type="match status" value="1"/>
</dbReference>
<keyword evidence="4" id="KW-1185">Reference proteome</keyword>
<dbReference type="PANTHER" id="PTHR33713">
    <property type="entry name" value="ANTITOXIN YAFN-RELATED"/>
    <property type="match status" value="1"/>
</dbReference>
<organism evidence="3 4">
    <name type="scientific">Geoalkalibacter subterraneus</name>
    <dbReference type="NCBI Taxonomy" id="483547"/>
    <lineage>
        <taxon>Bacteria</taxon>
        <taxon>Pseudomonadati</taxon>
        <taxon>Thermodesulfobacteriota</taxon>
        <taxon>Desulfuromonadia</taxon>
        <taxon>Desulfuromonadales</taxon>
        <taxon>Geoalkalibacteraceae</taxon>
        <taxon>Geoalkalibacter</taxon>
    </lineage>
</organism>
<dbReference type="Pfam" id="PF02604">
    <property type="entry name" value="PhdYeFM_antitox"/>
    <property type="match status" value="1"/>
</dbReference>
<dbReference type="Proteomes" id="UP000035036">
    <property type="component" value="Chromosome"/>
</dbReference>
<dbReference type="EMBL" id="CP010311">
    <property type="protein sequence ID" value="AJF06526.1"/>
    <property type="molecule type" value="Genomic_DNA"/>
</dbReference>
<accession>A0A0B5FSH1</accession>
<evidence type="ECO:0000256" key="1">
    <source>
        <dbReference type="ARBA" id="ARBA00009981"/>
    </source>
</evidence>
<dbReference type="AlphaFoldDB" id="A0A0B5FSH1"/>
<protein>
    <recommendedName>
        <fullName evidence="2">Antitoxin</fullName>
    </recommendedName>
</protein>
<dbReference type="NCBIfam" id="TIGR01552">
    <property type="entry name" value="phd_fam"/>
    <property type="match status" value="1"/>
</dbReference>
<dbReference type="HOGENOM" id="CLU_166037_3_2_7"/>
<dbReference type="Gene3D" id="3.40.1620.10">
    <property type="entry name" value="YefM-like domain"/>
    <property type="match status" value="1"/>
</dbReference>
<dbReference type="InterPro" id="IPR036165">
    <property type="entry name" value="YefM-like_sf"/>
</dbReference>
<dbReference type="SUPFAM" id="SSF143120">
    <property type="entry name" value="YefM-like"/>
    <property type="match status" value="1"/>
</dbReference>
<sequence>MKLSESVKPITYFKAHASEVLEKLNQDGNSMVITQNGEAKAVVMGIREYERLKDGVSLMQLVAQGERSIREGQGRSLGEGFEELWEKIDREEDEG</sequence>
<dbReference type="KEGG" id="gsb:GSUB_08150"/>
<comment type="similarity">
    <text evidence="1 2">Belongs to the phD/YefM antitoxin family.</text>
</comment>
<dbReference type="InterPro" id="IPR051405">
    <property type="entry name" value="phD/YefM_antitoxin"/>
</dbReference>
<proteinExistence type="inferred from homology"/>
<reference evidence="3 4" key="1">
    <citation type="journal article" date="2015" name="Genome Announc.">
        <title>Genomes of Geoalkalibacter ferrihydriticus Z-0531T and Geoalkalibacter subterraneus Red1T, Two Haloalkaliphilic Metal-Reducing Deltaproteobacteria.</title>
        <authorList>
            <person name="Badalamenti J.P."/>
            <person name="Krajmalnik-Brown R."/>
            <person name="Torres C.I."/>
            <person name="Bond D.R."/>
        </authorList>
    </citation>
    <scope>NUCLEOTIDE SEQUENCE [LARGE SCALE GENOMIC DNA]</scope>
    <source>
        <strain evidence="3 4">Red1</strain>
    </source>
</reference>
<dbReference type="OrthoDB" id="7069202at2"/>
<comment type="function">
    <text evidence="2">Antitoxin component of a type II toxin-antitoxin (TA) system.</text>
</comment>
<evidence type="ECO:0000313" key="3">
    <source>
        <dbReference type="EMBL" id="AJF06526.1"/>
    </source>
</evidence>
<dbReference type="RefSeq" id="WP_040200171.1">
    <property type="nucleotide sequence ID" value="NZ_CP010311.1"/>
</dbReference>
<name>A0A0B5FSH1_9BACT</name>